<dbReference type="Gramene" id="TuG1812G0200004179.01.T01">
    <property type="protein sequence ID" value="TuG1812G0200004179.01.T01"/>
    <property type="gene ID" value="TuG1812G0200004179.01"/>
</dbReference>
<dbReference type="Proteomes" id="UP000015106">
    <property type="component" value="Chromosome 2"/>
</dbReference>
<reference evidence="2" key="2">
    <citation type="submission" date="2018-03" db="EMBL/GenBank/DDBJ databases">
        <title>The Triticum urartu genome reveals the dynamic nature of wheat genome evolution.</title>
        <authorList>
            <person name="Ling H."/>
            <person name="Ma B."/>
            <person name="Shi X."/>
            <person name="Liu H."/>
            <person name="Dong L."/>
            <person name="Sun H."/>
            <person name="Cao Y."/>
            <person name="Gao Q."/>
            <person name="Zheng S."/>
            <person name="Li Y."/>
            <person name="Yu Y."/>
            <person name="Du H."/>
            <person name="Qi M."/>
            <person name="Li Y."/>
            <person name="Yu H."/>
            <person name="Cui Y."/>
            <person name="Wang N."/>
            <person name="Chen C."/>
            <person name="Wu H."/>
            <person name="Zhao Y."/>
            <person name="Zhang J."/>
            <person name="Li Y."/>
            <person name="Zhou W."/>
            <person name="Zhang B."/>
            <person name="Hu W."/>
            <person name="Eijk M."/>
            <person name="Tang J."/>
            <person name="Witsenboer H."/>
            <person name="Zhao S."/>
            <person name="Li Z."/>
            <person name="Zhang A."/>
            <person name="Wang D."/>
            <person name="Liang C."/>
        </authorList>
    </citation>
    <scope>NUCLEOTIDE SEQUENCE [LARGE SCALE GENOMIC DNA]</scope>
    <source>
        <strain evidence="2">cv. G1812</strain>
    </source>
</reference>
<proteinExistence type="predicted"/>
<evidence type="ECO:0000313" key="3">
    <source>
        <dbReference type="Proteomes" id="UP000015106"/>
    </source>
</evidence>
<evidence type="ECO:0000313" key="2">
    <source>
        <dbReference type="EnsemblPlants" id="TuG1812G0200004179.01.T01"/>
    </source>
</evidence>
<dbReference type="AlphaFoldDB" id="A0A8R7PHB7"/>
<evidence type="ECO:0000256" key="1">
    <source>
        <dbReference type="SAM" id="MobiDB-lite"/>
    </source>
</evidence>
<accession>A0A8R7PHB7</accession>
<protein>
    <submittedName>
        <fullName evidence="2">Uncharacterized protein</fullName>
    </submittedName>
</protein>
<sequence length="130" mass="14369">MPLHRGLLPRGIGVGVGLDPLEPALRRGGPGRELRVRAALPAGGGRGLRRGRRPQARPPRCHRRRRRLPCHGRAQVTYMSISCAIEAILLKGRKMEEQILTASVNFFTLLLSNCCLTSSYLFQANVYPST</sequence>
<keyword evidence="3" id="KW-1185">Reference proteome</keyword>
<organism evidence="2 3">
    <name type="scientific">Triticum urartu</name>
    <name type="common">Red wild einkorn</name>
    <name type="synonym">Crithodium urartu</name>
    <dbReference type="NCBI Taxonomy" id="4572"/>
    <lineage>
        <taxon>Eukaryota</taxon>
        <taxon>Viridiplantae</taxon>
        <taxon>Streptophyta</taxon>
        <taxon>Embryophyta</taxon>
        <taxon>Tracheophyta</taxon>
        <taxon>Spermatophyta</taxon>
        <taxon>Magnoliopsida</taxon>
        <taxon>Liliopsida</taxon>
        <taxon>Poales</taxon>
        <taxon>Poaceae</taxon>
        <taxon>BOP clade</taxon>
        <taxon>Pooideae</taxon>
        <taxon>Triticodae</taxon>
        <taxon>Triticeae</taxon>
        <taxon>Triticinae</taxon>
        <taxon>Triticum</taxon>
    </lineage>
</organism>
<dbReference type="EnsemblPlants" id="TuG1812G0200004179.01.T01">
    <property type="protein sequence ID" value="TuG1812G0200004179.01.T01"/>
    <property type="gene ID" value="TuG1812G0200004179.01"/>
</dbReference>
<feature type="compositionally biased region" description="Basic residues" evidence="1">
    <location>
        <begin position="47"/>
        <end position="63"/>
    </location>
</feature>
<name>A0A8R7PHB7_TRIUA</name>
<reference evidence="2" key="3">
    <citation type="submission" date="2022-06" db="UniProtKB">
        <authorList>
            <consortium name="EnsemblPlants"/>
        </authorList>
    </citation>
    <scope>IDENTIFICATION</scope>
</reference>
<feature type="region of interest" description="Disordered" evidence="1">
    <location>
        <begin position="42"/>
        <end position="63"/>
    </location>
</feature>
<reference evidence="3" key="1">
    <citation type="journal article" date="2013" name="Nature">
        <title>Draft genome of the wheat A-genome progenitor Triticum urartu.</title>
        <authorList>
            <person name="Ling H.Q."/>
            <person name="Zhao S."/>
            <person name="Liu D."/>
            <person name="Wang J."/>
            <person name="Sun H."/>
            <person name="Zhang C."/>
            <person name="Fan H."/>
            <person name="Li D."/>
            <person name="Dong L."/>
            <person name="Tao Y."/>
            <person name="Gao C."/>
            <person name="Wu H."/>
            <person name="Li Y."/>
            <person name="Cui Y."/>
            <person name="Guo X."/>
            <person name="Zheng S."/>
            <person name="Wang B."/>
            <person name="Yu K."/>
            <person name="Liang Q."/>
            <person name="Yang W."/>
            <person name="Lou X."/>
            <person name="Chen J."/>
            <person name="Feng M."/>
            <person name="Jian J."/>
            <person name="Zhang X."/>
            <person name="Luo G."/>
            <person name="Jiang Y."/>
            <person name="Liu J."/>
            <person name="Wang Z."/>
            <person name="Sha Y."/>
            <person name="Zhang B."/>
            <person name="Wu H."/>
            <person name="Tang D."/>
            <person name="Shen Q."/>
            <person name="Xue P."/>
            <person name="Zou S."/>
            <person name="Wang X."/>
            <person name="Liu X."/>
            <person name="Wang F."/>
            <person name="Yang Y."/>
            <person name="An X."/>
            <person name="Dong Z."/>
            <person name="Zhang K."/>
            <person name="Zhang X."/>
            <person name="Luo M.C."/>
            <person name="Dvorak J."/>
            <person name="Tong Y."/>
            <person name="Wang J."/>
            <person name="Yang H."/>
            <person name="Li Z."/>
            <person name="Wang D."/>
            <person name="Zhang A."/>
            <person name="Wang J."/>
        </authorList>
    </citation>
    <scope>NUCLEOTIDE SEQUENCE</scope>
    <source>
        <strain evidence="3">cv. G1812</strain>
    </source>
</reference>